<keyword evidence="3" id="KW-0449">Lipoprotein</keyword>
<dbReference type="Proteomes" id="UP000008881">
    <property type="component" value="Chromosome"/>
</dbReference>
<dbReference type="InterPro" id="IPR053167">
    <property type="entry name" value="Spore_coat_component"/>
</dbReference>
<gene>
    <name evidence="3" type="ordered locus">EAE_24705</name>
</gene>
<dbReference type="OrthoDB" id="6603838at2"/>
<protein>
    <submittedName>
        <fullName evidence="3">Lipoprotein</fullName>
    </submittedName>
</protein>
<evidence type="ECO:0000259" key="2">
    <source>
        <dbReference type="Pfam" id="PF05229"/>
    </source>
</evidence>
<evidence type="ECO:0000313" key="3">
    <source>
        <dbReference type="EMBL" id="AEG99834.1"/>
    </source>
</evidence>
<dbReference type="InterPro" id="IPR007893">
    <property type="entry name" value="Spore_coat_U/FanG"/>
</dbReference>
<dbReference type="AlphaFoldDB" id="A0A0H3G403"/>
<feature type="signal peptide" evidence="1">
    <location>
        <begin position="1"/>
        <end position="21"/>
    </location>
</feature>
<dbReference type="HOGENOM" id="CLU_1608282_0_0_6"/>
<name>A0A0H3G403_KLEAK</name>
<evidence type="ECO:0000313" key="4">
    <source>
        <dbReference type="Proteomes" id="UP000008881"/>
    </source>
</evidence>
<accession>A0A0H3G403</accession>
<dbReference type="EMBL" id="CP002824">
    <property type="protein sequence ID" value="AEG99834.1"/>
    <property type="molecule type" value="Genomic_DNA"/>
</dbReference>
<feature type="domain" description="Spore coat protein U/FanG" evidence="2">
    <location>
        <begin position="27"/>
        <end position="161"/>
    </location>
</feature>
<organism evidence="3 4">
    <name type="scientific">Klebsiella aerogenes (strain ATCC 13048 / DSM 30053 / CCUG 1429 / JCM 1235 / KCTC 2190 / NBRC 13534 / NCIMB 10102 / NCTC 10006 / CDC 819-56)</name>
    <name type="common">Enterobacter aerogenes</name>
    <dbReference type="NCBI Taxonomy" id="1028307"/>
    <lineage>
        <taxon>Bacteria</taxon>
        <taxon>Pseudomonadati</taxon>
        <taxon>Pseudomonadota</taxon>
        <taxon>Gammaproteobacteria</taxon>
        <taxon>Enterobacterales</taxon>
        <taxon>Enterobacteriaceae</taxon>
        <taxon>Klebsiella/Raoultella group</taxon>
        <taxon>Klebsiella</taxon>
    </lineage>
</organism>
<keyword evidence="1" id="KW-0732">Signal</keyword>
<feature type="chain" id="PRO_5002609679" evidence="1">
    <location>
        <begin position="22"/>
        <end position="165"/>
    </location>
</feature>
<proteinExistence type="predicted"/>
<keyword evidence="4" id="KW-1185">Reference proteome</keyword>
<dbReference type="Pfam" id="PF05229">
    <property type="entry name" value="SCPU"/>
    <property type="match status" value="1"/>
</dbReference>
<dbReference type="RefSeq" id="WP_015706188.1">
    <property type="nucleotide sequence ID" value="NC_015663.1"/>
</dbReference>
<dbReference type="PANTHER" id="PTHR37089">
    <property type="entry name" value="PROTEIN U-RELATED"/>
    <property type="match status" value="1"/>
</dbReference>
<reference evidence="3 4" key="1">
    <citation type="journal article" date="2012" name="J. Bacteriol.">
        <title>Complete genome sequence of Enterobacter aerogenes KCTC 2190.</title>
        <authorList>
            <person name="Shin S.H."/>
            <person name="Kim S."/>
            <person name="Kim J.Y."/>
            <person name="Lee S."/>
            <person name="Um Y."/>
            <person name="Oh M.K."/>
            <person name="Kim Y.R."/>
            <person name="Lee J."/>
            <person name="Yang K.S."/>
        </authorList>
    </citation>
    <scope>NUCLEOTIDE SEQUENCE [LARGE SCALE GENOMIC DNA]</scope>
    <source>
        <strain evidence="3 4">KCTC 2190</strain>
    </source>
</reference>
<dbReference type="PATRIC" id="fig|1028307.3.peg.4896"/>
<dbReference type="KEGG" id="eae:EAE_24705"/>
<evidence type="ECO:0000256" key="1">
    <source>
        <dbReference type="SAM" id="SignalP"/>
    </source>
</evidence>
<sequence>MRIISAIVCGSIYLLPVVANSAGNTETASMHVSLEVVKSCTLNANDLNFSQHGSDEAGEIKASTQVDIICTNGTPFTLFAASSDASENGTFWLKPENNEAGAKKIAWKLYADEGKKAQINSIQGLTDTGTGSKQIETLYGVIEAGALTTAQAGTYADDVTLNLMY</sequence>
<dbReference type="eggNOG" id="COG5430">
    <property type="taxonomic scope" value="Bacteria"/>
</dbReference>